<dbReference type="EMBL" id="CP061800">
    <property type="protein sequence ID" value="QTA91708.1"/>
    <property type="molecule type" value="Genomic_DNA"/>
</dbReference>
<organism evidence="2 3">
    <name type="scientific">Desulfonema magnum</name>
    <dbReference type="NCBI Taxonomy" id="45655"/>
    <lineage>
        <taxon>Bacteria</taxon>
        <taxon>Pseudomonadati</taxon>
        <taxon>Thermodesulfobacteriota</taxon>
        <taxon>Desulfobacteria</taxon>
        <taxon>Desulfobacterales</taxon>
        <taxon>Desulfococcaceae</taxon>
        <taxon>Desulfonema</taxon>
    </lineage>
</organism>
<proteinExistence type="predicted"/>
<evidence type="ECO:0000256" key="1">
    <source>
        <dbReference type="SAM" id="MobiDB-lite"/>
    </source>
</evidence>
<dbReference type="AlphaFoldDB" id="A0A975GT36"/>
<name>A0A975GT36_9BACT</name>
<reference evidence="2" key="1">
    <citation type="journal article" date="2021" name="Microb. Physiol.">
        <title>Proteogenomic Insights into the Physiology of Marine, Sulfate-Reducing, Filamentous Desulfonema limicola and Desulfonema magnum.</title>
        <authorList>
            <person name="Schnaars V."/>
            <person name="Wohlbrand L."/>
            <person name="Scheve S."/>
            <person name="Hinrichs C."/>
            <person name="Reinhardt R."/>
            <person name="Rabus R."/>
        </authorList>
    </citation>
    <scope>NUCLEOTIDE SEQUENCE</scope>
    <source>
        <strain evidence="2">4be13</strain>
    </source>
</reference>
<feature type="region of interest" description="Disordered" evidence="1">
    <location>
        <begin position="42"/>
        <end position="61"/>
    </location>
</feature>
<sequence>MDSCFRRNDRISGRIVSKKLDYRVSADGKIFRLSQRGHGRWGRNPAFPAGEVPRPEKSRVSLLSSAQSENFSIC</sequence>
<keyword evidence="3" id="KW-1185">Reference proteome</keyword>
<accession>A0A975GT36</accession>
<evidence type="ECO:0000313" key="2">
    <source>
        <dbReference type="EMBL" id="QTA91708.1"/>
    </source>
</evidence>
<gene>
    <name evidence="2" type="ORF">dnm_077820</name>
</gene>
<evidence type="ECO:0000313" key="3">
    <source>
        <dbReference type="Proteomes" id="UP000663722"/>
    </source>
</evidence>
<dbReference type="KEGG" id="dmm:dnm_077820"/>
<dbReference type="Proteomes" id="UP000663722">
    <property type="component" value="Chromosome"/>
</dbReference>
<protein>
    <submittedName>
        <fullName evidence="2">Uncharacterized protein</fullName>
    </submittedName>
</protein>